<name>A0A8T0IA67_CERPU</name>
<dbReference type="AlphaFoldDB" id="A0A8T0IA67"/>
<feature type="signal peptide" evidence="1">
    <location>
        <begin position="1"/>
        <end position="16"/>
    </location>
</feature>
<keyword evidence="1" id="KW-0732">Signal</keyword>
<proteinExistence type="predicted"/>
<sequence>MDGFIWCTLMTWIASSSLVGIKSPAQLPHITIFNSRKHTPIDALEEKSGELGACALQYFDQITSSRFSRCWCYCDSGDRCSLLW</sequence>
<organism evidence="2 3">
    <name type="scientific">Ceratodon purpureus</name>
    <name type="common">Fire moss</name>
    <name type="synonym">Dicranum purpureum</name>
    <dbReference type="NCBI Taxonomy" id="3225"/>
    <lineage>
        <taxon>Eukaryota</taxon>
        <taxon>Viridiplantae</taxon>
        <taxon>Streptophyta</taxon>
        <taxon>Embryophyta</taxon>
        <taxon>Bryophyta</taxon>
        <taxon>Bryophytina</taxon>
        <taxon>Bryopsida</taxon>
        <taxon>Dicranidae</taxon>
        <taxon>Pseudoditrichales</taxon>
        <taxon>Ditrichaceae</taxon>
        <taxon>Ceratodon</taxon>
    </lineage>
</organism>
<evidence type="ECO:0000313" key="2">
    <source>
        <dbReference type="EMBL" id="KAG0579895.1"/>
    </source>
</evidence>
<dbReference type="EMBL" id="CM026424">
    <property type="protein sequence ID" value="KAG0579895.1"/>
    <property type="molecule type" value="Genomic_DNA"/>
</dbReference>
<accession>A0A8T0IA67</accession>
<keyword evidence="3" id="KW-1185">Reference proteome</keyword>
<gene>
    <name evidence="2" type="ORF">KC19_4G132400</name>
</gene>
<evidence type="ECO:0000256" key="1">
    <source>
        <dbReference type="SAM" id="SignalP"/>
    </source>
</evidence>
<evidence type="ECO:0008006" key="4">
    <source>
        <dbReference type="Google" id="ProtNLM"/>
    </source>
</evidence>
<evidence type="ECO:0000313" key="3">
    <source>
        <dbReference type="Proteomes" id="UP000822688"/>
    </source>
</evidence>
<reference evidence="2" key="1">
    <citation type="submission" date="2020-06" db="EMBL/GenBank/DDBJ databases">
        <title>WGS assembly of Ceratodon purpureus strain R40.</title>
        <authorList>
            <person name="Carey S.B."/>
            <person name="Jenkins J."/>
            <person name="Shu S."/>
            <person name="Lovell J.T."/>
            <person name="Sreedasyam A."/>
            <person name="Maumus F."/>
            <person name="Tiley G.P."/>
            <person name="Fernandez-Pozo N."/>
            <person name="Barry K."/>
            <person name="Chen C."/>
            <person name="Wang M."/>
            <person name="Lipzen A."/>
            <person name="Daum C."/>
            <person name="Saski C.A."/>
            <person name="Payton A.C."/>
            <person name="Mcbreen J.C."/>
            <person name="Conrad R.E."/>
            <person name="Kollar L.M."/>
            <person name="Olsson S."/>
            <person name="Huttunen S."/>
            <person name="Landis J.B."/>
            <person name="Wickett N.J."/>
            <person name="Johnson M.G."/>
            <person name="Rensing S.A."/>
            <person name="Grimwood J."/>
            <person name="Schmutz J."/>
            <person name="Mcdaniel S.F."/>
        </authorList>
    </citation>
    <scope>NUCLEOTIDE SEQUENCE</scope>
    <source>
        <strain evidence="2">R40</strain>
    </source>
</reference>
<dbReference type="Proteomes" id="UP000822688">
    <property type="component" value="Chromosome 4"/>
</dbReference>
<feature type="chain" id="PRO_5035713226" description="Secreted protein" evidence="1">
    <location>
        <begin position="17"/>
        <end position="84"/>
    </location>
</feature>
<protein>
    <recommendedName>
        <fullName evidence="4">Secreted protein</fullName>
    </recommendedName>
</protein>
<comment type="caution">
    <text evidence="2">The sequence shown here is derived from an EMBL/GenBank/DDBJ whole genome shotgun (WGS) entry which is preliminary data.</text>
</comment>